<accession>A0A223SBS2</accession>
<evidence type="ECO:0000256" key="1">
    <source>
        <dbReference type="SAM" id="Phobius"/>
    </source>
</evidence>
<evidence type="ECO:0000313" key="3">
    <source>
        <dbReference type="Proteomes" id="UP000215005"/>
    </source>
</evidence>
<proteinExistence type="predicted"/>
<dbReference type="NCBIfam" id="NF041681">
    <property type="entry name" value="HGxxPAAW"/>
    <property type="match status" value="1"/>
</dbReference>
<keyword evidence="1" id="KW-0472">Membrane</keyword>
<dbReference type="KEGG" id="ngv:CDO52_24090"/>
<feature type="transmembrane region" description="Helical" evidence="1">
    <location>
        <begin position="57"/>
        <end position="76"/>
    </location>
</feature>
<evidence type="ECO:0000313" key="2">
    <source>
        <dbReference type="EMBL" id="ASU85469.1"/>
    </source>
</evidence>
<organism evidence="2 3">
    <name type="scientific">Nocardiopsis gilva YIM 90087</name>
    <dbReference type="NCBI Taxonomy" id="1235441"/>
    <lineage>
        <taxon>Bacteria</taxon>
        <taxon>Bacillati</taxon>
        <taxon>Actinomycetota</taxon>
        <taxon>Actinomycetes</taxon>
        <taxon>Streptosporangiales</taxon>
        <taxon>Nocardiopsidaceae</taxon>
        <taxon>Nocardiopsis</taxon>
    </lineage>
</organism>
<feature type="transmembrane region" description="Helical" evidence="1">
    <location>
        <begin position="34"/>
        <end position="51"/>
    </location>
</feature>
<name>A0A223SBS2_9ACTN</name>
<sequence length="116" mass="12577">MADSAQSQPYIRGYQAEGGVWTDIGSHRGRPGSWVAVACIFVGFALGGLSLVLGMSWWLLGAGAALILIGAVLSLVTDIFTDVVLDDPHYEPEEPHETPLHKIKQREREMAVGDEM</sequence>
<dbReference type="RefSeq" id="WP_017618738.1">
    <property type="nucleotide sequence ID" value="NZ_ANBG01000186.1"/>
</dbReference>
<dbReference type="EMBL" id="CP022753">
    <property type="protein sequence ID" value="ASU85469.1"/>
    <property type="molecule type" value="Genomic_DNA"/>
</dbReference>
<keyword evidence="1" id="KW-1133">Transmembrane helix</keyword>
<dbReference type="Proteomes" id="UP000215005">
    <property type="component" value="Chromosome"/>
</dbReference>
<keyword evidence="3" id="KW-1185">Reference proteome</keyword>
<dbReference type="OrthoDB" id="3432206at2"/>
<gene>
    <name evidence="2" type="ORF">CDO52_24090</name>
</gene>
<keyword evidence="1" id="KW-0812">Transmembrane</keyword>
<dbReference type="AlphaFoldDB" id="A0A223SBS2"/>
<reference evidence="2 3" key="1">
    <citation type="submission" date="2017-08" db="EMBL/GenBank/DDBJ databases">
        <title>The complete genome sequence of Nocardiopsis gilva YIM 90087.</title>
        <authorList>
            <person name="Yin M."/>
            <person name="Tang S."/>
        </authorList>
    </citation>
    <scope>NUCLEOTIDE SEQUENCE [LARGE SCALE GENOMIC DNA]</scope>
    <source>
        <strain evidence="2 3">YIM 90087</strain>
    </source>
</reference>
<protein>
    <submittedName>
        <fullName evidence="2">Uncharacterized protein</fullName>
    </submittedName>
</protein>